<evidence type="ECO:0000256" key="6">
    <source>
        <dbReference type="NCBIfam" id="TIGR01048"/>
    </source>
</evidence>
<dbReference type="InterPro" id="IPR002986">
    <property type="entry name" value="DAP_deCOOHase_LysA"/>
</dbReference>
<dbReference type="GO" id="GO:0008836">
    <property type="term" value="F:diaminopimelate decarboxylase activity"/>
    <property type="evidence" value="ECO:0007669"/>
    <property type="project" value="UniProtKB-UniRule"/>
</dbReference>
<comment type="caution">
    <text evidence="11">The sequence shown here is derived from an EMBL/GenBank/DDBJ whole genome shotgun (WGS) entry which is preliminary data.</text>
</comment>
<dbReference type="PRINTS" id="PR01179">
    <property type="entry name" value="ODADCRBXLASE"/>
</dbReference>
<keyword evidence="4 5" id="KW-0456">Lyase</keyword>
<dbReference type="HAMAP" id="MF_02120">
    <property type="entry name" value="LysA"/>
    <property type="match status" value="1"/>
</dbReference>
<comment type="subunit">
    <text evidence="5">Homodimer.</text>
</comment>
<dbReference type="GO" id="GO:0009089">
    <property type="term" value="P:lysine biosynthetic process via diaminopimelate"/>
    <property type="evidence" value="ECO:0007669"/>
    <property type="project" value="UniProtKB-UniRule"/>
</dbReference>
<comment type="pathway">
    <text evidence="5 8">Amino-acid biosynthesis; L-lysine biosynthesis via DAP pathway; L-lysine from DL-2,6-diaminopimelate: step 1/1.</text>
</comment>
<feature type="modified residue" description="N6-(pyridoxal phosphate)lysine" evidence="5 7">
    <location>
        <position position="61"/>
    </location>
</feature>
<evidence type="ECO:0000313" key="12">
    <source>
        <dbReference type="Proteomes" id="UP000448199"/>
    </source>
</evidence>
<feature type="active site" description="Proton donor" evidence="7">
    <location>
        <position position="343"/>
    </location>
</feature>
<organism evidence="11 12">
    <name type="scientific">Qipengyuania vulgaris</name>
    <dbReference type="NCBI Taxonomy" id="291985"/>
    <lineage>
        <taxon>Bacteria</taxon>
        <taxon>Pseudomonadati</taxon>
        <taxon>Pseudomonadota</taxon>
        <taxon>Alphaproteobacteria</taxon>
        <taxon>Sphingomonadales</taxon>
        <taxon>Erythrobacteraceae</taxon>
        <taxon>Qipengyuania</taxon>
    </lineage>
</organism>
<dbReference type="FunFam" id="3.20.20.10:FF:000003">
    <property type="entry name" value="Diaminopimelate decarboxylase"/>
    <property type="match status" value="1"/>
</dbReference>
<gene>
    <name evidence="5 11" type="primary">lysA</name>
    <name evidence="11" type="ORF">GRI69_06250</name>
</gene>
<dbReference type="Gene3D" id="3.20.20.10">
    <property type="entry name" value="Alanine racemase"/>
    <property type="match status" value="1"/>
</dbReference>
<feature type="binding site" evidence="5">
    <location>
        <position position="240"/>
    </location>
    <ligand>
        <name>pyridoxal 5'-phosphate</name>
        <dbReference type="ChEBI" id="CHEBI:597326"/>
    </ligand>
</feature>
<keyword evidence="3 5" id="KW-0663">Pyridoxal phosphate</keyword>
<accession>A0A844XS61</accession>
<evidence type="ECO:0000256" key="2">
    <source>
        <dbReference type="ARBA" id="ARBA00022793"/>
    </source>
</evidence>
<dbReference type="InterPro" id="IPR022644">
    <property type="entry name" value="De-COase2_N"/>
</dbReference>
<feature type="domain" description="Orn/DAP/Arg decarboxylase 2 N-terminal" evidence="10">
    <location>
        <begin position="37"/>
        <end position="281"/>
    </location>
</feature>
<keyword evidence="5 8" id="KW-0457">Lysine biosynthesis</keyword>
<dbReference type="EMBL" id="WTYC01000002">
    <property type="protein sequence ID" value="MXO47852.1"/>
    <property type="molecule type" value="Genomic_DNA"/>
</dbReference>
<dbReference type="GO" id="GO:0030170">
    <property type="term" value="F:pyridoxal phosphate binding"/>
    <property type="evidence" value="ECO:0007669"/>
    <property type="project" value="UniProtKB-UniRule"/>
</dbReference>
<feature type="binding site" evidence="5">
    <location>
        <position position="372"/>
    </location>
    <ligand>
        <name>pyridoxal 5'-phosphate</name>
        <dbReference type="ChEBI" id="CHEBI:597326"/>
    </ligand>
</feature>
<sequence>MDHFQLRDGILHAEDVPLPAIADEVGTPVYVYSRATLARHARVFRDALSGLKDPHIAFAVKANPNLAVLRVLANEGYGADVVSGGELTRALAAGMKPEDIVFSGVGKTHAELQQGLEQEIGQFNIESEEEGYELAAIARRFGKQAACALRVNPDVDARTHEKISTGKRENKFGVPLDRATEIYTALAKEDGLDMRGIAVHIGSQLADLEPLETAFTKVGTLIGELRNVGCSVTHADLGGGLGVPYKAGEELPAPAEYGAMVARVTKGWDVRLVFEPGRVIAGNAGVLLTRVVRVKRGIERPFVVVDAAMNDLARPAMYGAWHDFEAVQPTGERTIAHIVGPICETGDTFAMDRECDALVPGDLAIFRTAGAYGATMASSYNSRGFVAEVLVDGDRHAVVADRIPADAIMDAERVPDWLEG</sequence>
<dbReference type="OrthoDB" id="9802241at2"/>
<feature type="binding site" evidence="5">
    <location>
        <position position="344"/>
    </location>
    <ligand>
        <name>substrate</name>
    </ligand>
</feature>
<dbReference type="PROSITE" id="PS00878">
    <property type="entry name" value="ODR_DC_2_1"/>
    <property type="match status" value="1"/>
</dbReference>
<feature type="binding site" evidence="5">
    <location>
        <position position="372"/>
    </location>
    <ligand>
        <name>substrate</name>
    </ligand>
</feature>
<dbReference type="PANTHER" id="PTHR43727:SF2">
    <property type="entry name" value="GROUP IV DECARBOXYLASE"/>
    <property type="match status" value="1"/>
</dbReference>
<feature type="binding site" evidence="5">
    <location>
        <begin position="275"/>
        <end position="278"/>
    </location>
    <ligand>
        <name>pyridoxal 5'-phosphate</name>
        <dbReference type="ChEBI" id="CHEBI:597326"/>
    </ligand>
</feature>
<feature type="binding site" evidence="5">
    <location>
        <position position="318"/>
    </location>
    <ligand>
        <name>substrate</name>
    </ligand>
</feature>
<protein>
    <recommendedName>
        <fullName evidence="5 6">Diaminopimelate decarboxylase</fullName>
        <shortName evidence="5">DAP decarboxylase</shortName>
        <shortName evidence="5">DAPDC</shortName>
        <ecNumber evidence="5 6">4.1.1.20</ecNumber>
    </recommendedName>
</protein>
<dbReference type="NCBIfam" id="TIGR01048">
    <property type="entry name" value="lysA"/>
    <property type="match status" value="1"/>
</dbReference>
<evidence type="ECO:0000313" key="11">
    <source>
        <dbReference type="EMBL" id="MXO47852.1"/>
    </source>
</evidence>
<dbReference type="UniPathway" id="UPA00034">
    <property type="reaction ID" value="UER00027"/>
</dbReference>
<dbReference type="InterPro" id="IPR009006">
    <property type="entry name" value="Ala_racemase/Decarboxylase_C"/>
</dbReference>
<evidence type="ECO:0000256" key="4">
    <source>
        <dbReference type="ARBA" id="ARBA00023239"/>
    </source>
</evidence>
<evidence type="ECO:0000256" key="8">
    <source>
        <dbReference type="RuleBase" id="RU003738"/>
    </source>
</evidence>
<feature type="binding site" evidence="5">
    <location>
        <position position="278"/>
    </location>
    <ligand>
        <name>substrate</name>
    </ligand>
</feature>
<dbReference type="RefSeq" id="WP_160727393.1">
    <property type="nucleotide sequence ID" value="NZ_WTYC01000002.1"/>
</dbReference>
<keyword evidence="2 5" id="KW-0210">Decarboxylase</keyword>
<keyword evidence="12" id="KW-1185">Reference proteome</keyword>
<dbReference type="Pfam" id="PF02784">
    <property type="entry name" value="Orn_Arg_deC_N"/>
    <property type="match status" value="1"/>
</dbReference>
<dbReference type="Gene3D" id="2.40.37.10">
    <property type="entry name" value="Lyase, Ornithine Decarboxylase, Chain A, domain 1"/>
    <property type="match status" value="1"/>
</dbReference>
<evidence type="ECO:0000259" key="10">
    <source>
        <dbReference type="Pfam" id="PF02784"/>
    </source>
</evidence>
<dbReference type="AlphaFoldDB" id="A0A844XS61"/>
<evidence type="ECO:0000256" key="5">
    <source>
        <dbReference type="HAMAP-Rule" id="MF_02120"/>
    </source>
</evidence>
<evidence type="ECO:0000256" key="7">
    <source>
        <dbReference type="PIRSR" id="PIRSR600183-50"/>
    </source>
</evidence>
<dbReference type="PRINTS" id="PR01181">
    <property type="entry name" value="DAPDCRBXLASE"/>
</dbReference>
<reference evidence="11 12" key="1">
    <citation type="submission" date="2019-12" db="EMBL/GenBank/DDBJ databases">
        <title>Genomic-based taxomic classification of the family Erythrobacteraceae.</title>
        <authorList>
            <person name="Xu L."/>
        </authorList>
    </citation>
    <scope>NUCLEOTIDE SEQUENCE [LARGE SCALE GENOMIC DNA]</scope>
    <source>
        <strain evidence="11 12">DSM 17792</strain>
    </source>
</reference>
<dbReference type="InterPro" id="IPR029066">
    <property type="entry name" value="PLP-binding_barrel"/>
</dbReference>
<evidence type="ECO:0000259" key="9">
    <source>
        <dbReference type="Pfam" id="PF00278"/>
    </source>
</evidence>
<dbReference type="SUPFAM" id="SSF51419">
    <property type="entry name" value="PLP-binding barrel"/>
    <property type="match status" value="1"/>
</dbReference>
<name>A0A844XS61_9SPHN</name>
<feature type="domain" description="Orn/DAP/Arg decarboxylase 2 C-terminal" evidence="9">
    <location>
        <begin position="30"/>
        <end position="370"/>
    </location>
</feature>
<dbReference type="Pfam" id="PF00278">
    <property type="entry name" value="Orn_DAP_Arg_deC"/>
    <property type="match status" value="1"/>
</dbReference>
<dbReference type="PANTHER" id="PTHR43727">
    <property type="entry name" value="DIAMINOPIMELATE DECARBOXYLASE"/>
    <property type="match status" value="1"/>
</dbReference>
<comment type="similarity">
    <text evidence="5">Belongs to the Orn/Lys/Arg decarboxylase class-II family. LysA subfamily.</text>
</comment>
<keyword evidence="5" id="KW-0028">Amino-acid biosynthesis</keyword>
<dbReference type="SUPFAM" id="SSF50621">
    <property type="entry name" value="Alanine racemase C-terminal domain-like"/>
    <property type="match status" value="1"/>
</dbReference>
<dbReference type="InterPro" id="IPR022643">
    <property type="entry name" value="De-COase2_C"/>
</dbReference>
<dbReference type="Proteomes" id="UP000448199">
    <property type="component" value="Unassembled WGS sequence"/>
</dbReference>
<dbReference type="EC" id="4.1.1.20" evidence="5 6"/>
<evidence type="ECO:0000256" key="3">
    <source>
        <dbReference type="ARBA" id="ARBA00022898"/>
    </source>
</evidence>
<evidence type="ECO:0000256" key="1">
    <source>
        <dbReference type="ARBA" id="ARBA00001933"/>
    </source>
</evidence>
<dbReference type="InterPro" id="IPR000183">
    <property type="entry name" value="Orn/DAP/Arg_de-COase"/>
</dbReference>
<dbReference type="InterPro" id="IPR022653">
    <property type="entry name" value="De-COase2_pyr-phos_BS"/>
</dbReference>
<comment type="cofactor">
    <cofactor evidence="1 5 7 8">
        <name>pyridoxal 5'-phosphate</name>
        <dbReference type="ChEBI" id="CHEBI:597326"/>
    </cofactor>
</comment>
<comment type="catalytic activity">
    <reaction evidence="5 8">
        <text>meso-2,6-diaminopimelate + H(+) = L-lysine + CO2</text>
        <dbReference type="Rhea" id="RHEA:15101"/>
        <dbReference type="ChEBI" id="CHEBI:15378"/>
        <dbReference type="ChEBI" id="CHEBI:16526"/>
        <dbReference type="ChEBI" id="CHEBI:32551"/>
        <dbReference type="ChEBI" id="CHEBI:57791"/>
        <dbReference type="EC" id="4.1.1.20"/>
    </reaction>
</comment>
<feature type="binding site" evidence="5">
    <location>
        <position position="314"/>
    </location>
    <ligand>
        <name>substrate</name>
    </ligand>
</feature>
<comment type="function">
    <text evidence="5">Specifically catalyzes the decarboxylation of meso-diaminopimelate (meso-DAP) to L-lysine.</text>
</comment>
<dbReference type="CDD" id="cd06828">
    <property type="entry name" value="PLPDE_III_DapDC"/>
    <property type="match status" value="1"/>
</dbReference>
<proteinExistence type="inferred from homology"/>